<accession>A0ABR2GQZ6</accession>
<feature type="domain" description="Protein kinase" evidence="1">
    <location>
        <begin position="15"/>
        <end position="293"/>
    </location>
</feature>
<dbReference type="PROSITE" id="PS00108">
    <property type="entry name" value="PROTEIN_KINASE_ST"/>
    <property type="match status" value="1"/>
</dbReference>
<dbReference type="PANTHER" id="PTHR23257:SF969">
    <property type="entry name" value="INTEGRIN-LINKED PROTEIN KINASE"/>
    <property type="match status" value="1"/>
</dbReference>
<dbReference type="EMBL" id="JAPFFF010000069">
    <property type="protein sequence ID" value="KAK8836086.1"/>
    <property type="molecule type" value="Genomic_DNA"/>
</dbReference>
<dbReference type="InterPro" id="IPR050167">
    <property type="entry name" value="Ser_Thr_protein_kinase"/>
</dbReference>
<dbReference type="SUPFAM" id="SSF56112">
    <property type="entry name" value="Protein kinase-like (PK-like)"/>
    <property type="match status" value="1"/>
</dbReference>
<dbReference type="InterPro" id="IPR011009">
    <property type="entry name" value="Kinase-like_dom_sf"/>
</dbReference>
<sequence length="324" mass="37308">MNEELSSLIIDRSTLKNVNLIAVGTFGNVKKGILPGNENQPNKIYAIYDINPSLIQDEKEQEGFYNEIRCLNSLNHEAILKFIGFSIPTESDSNYSIICEYMKNDTLKKLIQDVERSHAPANWDTIKAINIFGIAAGMAYIHQHNVIHRDLKPSNVFLDSNFYPKIGDFGLSKFFIEGTENELNQTLNVGTPIYMAPEVIENSHYSNKIDVFSYSIILYQLLTQNEPYYDAERLNAFTLFKNVAGGVRPTICPCEINSQFMKLIERCWSGDPDNRPSFIQIVKKYMDCRDEFFNDQYLDDEQFDDYIEIVTKDLDFSNVEDFIL</sequence>
<dbReference type="PROSITE" id="PS50011">
    <property type="entry name" value="PROTEIN_KINASE_DOM"/>
    <property type="match status" value="1"/>
</dbReference>
<dbReference type="InterPro" id="IPR008271">
    <property type="entry name" value="Ser/Thr_kinase_AS"/>
</dbReference>
<evidence type="ECO:0000313" key="3">
    <source>
        <dbReference type="Proteomes" id="UP001470230"/>
    </source>
</evidence>
<dbReference type="InterPro" id="IPR001245">
    <property type="entry name" value="Ser-Thr/Tyr_kinase_cat_dom"/>
</dbReference>
<dbReference type="Pfam" id="PF00069">
    <property type="entry name" value="Pkinase"/>
    <property type="match status" value="1"/>
</dbReference>
<dbReference type="PANTHER" id="PTHR23257">
    <property type="entry name" value="SERINE-THREONINE PROTEIN KINASE"/>
    <property type="match status" value="1"/>
</dbReference>
<dbReference type="Gene3D" id="1.10.510.10">
    <property type="entry name" value="Transferase(Phosphotransferase) domain 1"/>
    <property type="match status" value="1"/>
</dbReference>
<organism evidence="2 3">
    <name type="scientific">Tritrichomonas musculus</name>
    <dbReference type="NCBI Taxonomy" id="1915356"/>
    <lineage>
        <taxon>Eukaryota</taxon>
        <taxon>Metamonada</taxon>
        <taxon>Parabasalia</taxon>
        <taxon>Tritrichomonadida</taxon>
        <taxon>Tritrichomonadidae</taxon>
        <taxon>Tritrichomonas</taxon>
    </lineage>
</organism>
<dbReference type="PRINTS" id="PR00109">
    <property type="entry name" value="TYRKINASE"/>
</dbReference>
<dbReference type="InterPro" id="IPR000719">
    <property type="entry name" value="Prot_kinase_dom"/>
</dbReference>
<evidence type="ECO:0000259" key="1">
    <source>
        <dbReference type="PROSITE" id="PS50011"/>
    </source>
</evidence>
<gene>
    <name evidence="2" type="ORF">M9Y10_040043</name>
</gene>
<protein>
    <recommendedName>
        <fullName evidence="1">Protein kinase domain-containing protein</fullName>
    </recommendedName>
</protein>
<dbReference type="Proteomes" id="UP001470230">
    <property type="component" value="Unassembled WGS sequence"/>
</dbReference>
<comment type="caution">
    <text evidence="2">The sequence shown here is derived from an EMBL/GenBank/DDBJ whole genome shotgun (WGS) entry which is preliminary data.</text>
</comment>
<dbReference type="SMART" id="SM00220">
    <property type="entry name" value="S_TKc"/>
    <property type="match status" value="1"/>
</dbReference>
<name>A0ABR2GQZ6_9EUKA</name>
<proteinExistence type="predicted"/>
<reference evidence="2 3" key="1">
    <citation type="submission" date="2024-04" db="EMBL/GenBank/DDBJ databases">
        <title>Tritrichomonas musculus Genome.</title>
        <authorList>
            <person name="Alves-Ferreira E."/>
            <person name="Grigg M."/>
            <person name="Lorenzi H."/>
            <person name="Galac M."/>
        </authorList>
    </citation>
    <scope>NUCLEOTIDE SEQUENCE [LARGE SCALE GENOMIC DNA]</scope>
    <source>
        <strain evidence="2 3">EAF2021</strain>
    </source>
</reference>
<keyword evidence="3" id="KW-1185">Reference proteome</keyword>
<evidence type="ECO:0000313" key="2">
    <source>
        <dbReference type="EMBL" id="KAK8836086.1"/>
    </source>
</evidence>